<dbReference type="EMBL" id="FRAA01000003">
    <property type="protein sequence ID" value="SHK11273.1"/>
    <property type="molecule type" value="Genomic_DNA"/>
</dbReference>
<accession>A0A1M6PTJ7</accession>
<organism evidence="1 2">
    <name type="scientific">Reichenbachiella agariperforans</name>
    <dbReference type="NCBI Taxonomy" id="156994"/>
    <lineage>
        <taxon>Bacteria</taxon>
        <taxon>Pseudomonadati</taxon>
        <taxon>Bacteroidota</taxon>
        <taxon>Cytophagia</taxon>
        <taxon>Cytophagales</taxon>
        <taxon>Reichenbachiellaceae</taxon>
        <taxon>Reichenbachiella</taxon>
    </lineage>
</organism>
<protein>
    <submittedName>
        <fullName evidence="1">Uncharacterized protein</fullName>
    </submittedName>
</protein>
<name>A0A1M6PTJ7_REIAG</name>
<reference evidence="2" key="1">
    <citation type="submission" date="2016-11" db="EMBL/GenBank/DDBJ databases">
        <authorList>
            <person name="Varghese N."/>
            <person name="Submissions S."/>
        </authorList>
    </citation>
    <scope>NUCLEOTIDE SEQUENCE [LARGE SCALE GENOMIC DNA]</scope>
    <source>
        <strain evidence="2">DSM 26134</strain>
    </source>
</reference>
<keyword evidence="2" id="KW-1185">Reference proteome</keyword>
<gene>
    <name evidence="1" type="ORF">SAMN04488028_10330</name>
</gene>
<evidence type="ECO:0000313" key="2">
    <source>
        <dbReference type="Proteomes" id="UP000184474"/>
    </source>
</evidence>
<dbReference type="Proteomes" id="UP000184474">
    <property type="component" value="Unassembled WGS sequence"/>
</dbReference>
<proteinExistence type="predicted"/>
<evidence type="ECO:0000313" key="1">
    <source>
        <dbReference type="EMBL" id="SHK11273.1"/>
    </source>
</evidence>
<sequence>MKANQLKEYDKVQNQIIEELLSDPRYEAFFLQYRDNSIPLFAKAYAHHKANLLVYGDFTKFQQRYLWDIWQDSAWYCLREIQQKKLFDLCCRWQAGQVTDLPEIEITHDFVTVGGHVLDYSVLSDISEVDLDQYIDYYQSDEIDHREVYEMDYQQYQDIQEHYMEEGETGIAYFDFHNTHTGNYTLLQQPPLRLEKELFYIKKSMESIHADHEEKVKNAPPEKPYLSSCDEELIKFAERFKDRKTSRFITDYSQWLRDNPDLEIKYALDYLKWTSPEKVSIRAHDDWQESVVDAVDRHKRQKVIEILPTIYEEYLMKKQIGIRLTPEGRKKEYDSAKWMKDLILKGRKLQGEPENFDF</sequence>
<dbReference type="AlphaFoldDB" id="A0A1M6PTJ7"/>
<dbReference type="RefSeq" id="WP_139280962.1">
    <property type="nucleotide sequence ID" value="NZ_FRAA01000003.1"/>
</dbReference>